<keyword evidence="12" id="KW-0460">Magnesium</keyword>
<protein>
    <recommendedName>
        <fullName evidence="10">D-alanine--D-alanine ligase</fullName>
        <ecNumber evidence="10">6.3.2.4</ecNumber>
    </recommendedName>
    <alternativeName>
        <fullName evidence="10">D-Ala-D-Ala ligase</fullName>
    </alternativeName>
    <alternativeName>
        <fullName evidence="10">D-alanylalanine synthetase</fullName>
    </alternativeName>
</protein>
<evidence type="ECO:0000256" key="8">
    <source>
        <dbReference type="ARBA" id="ARBA00022984"/>
    </source>
</evidence>
<comment type="caution">
    <text evidence="15">The sequence shown here is derived from an EMBL/GenBank/DDBJ whole genome shotgun (WGS) entry which is preliminary data.</text>
</comment>
<dbReference type="InterPro" id="IPR000291">
    <property type="entry name" value="D-Ala_lig_Van_CS"/>
</dbReference>
<keyword evidence="12" id="KW-0479">Metal-binding</keyword>
<evidence type="ECO:0000256" key="4">
    <source>
        <dbReference type="ARBA" id="ARBA00022598"/>
    </source>
</evidence>
<comment type="catalytic activity">
    <reaction evidence="10">
        <text>2 D-alanine + ATP = D-alanyl-D-alanine + ADP + phosphate + H(+)</text>
        <dbReference type="Rhea" id="RHEA:11224"/>
        <dbReference type="ChEBI" id="CHEBI:15378"/>
        <dbReference type="ChEBI" id="CHEBI:30616"/>
        <dbReference type="ChEBI" id="CHEBI:43474"/>
        <dbReference type="ChEBI" id="CHEBI:57416"/>
        <dbReference type="ChEBI" id="CHEBI:57822"/>
        <dbReference type="ChEBI" id="CHEBI:456216"/>
        <dbReference type="EC" id="6.3.2.4"/>
    </reaction>
</comment>
<dbReference type="Gene3D" id="3.30.470.20">
    <property type="entry name" value="ATP-grasp fold, B domain"/>
    <property type="match status" value="1"/>
</dbReference>
<dbReference type="EC" id="6.3.2.4" evidence="10"/>
<dbReference type="Pfam" id="PF01820">
    <property type="entry name" value="Dala_Dala_lig_N"/>
    <property type="match status" value="2"/>
</dbReference>
<feature type="binding site" evidence="12">
    <location>
        <position position="277"/>
    </location>
    <ligand>
        <name>Mg(2+)</name>
        <dbReference type="ChEBI" id="CHEBI:18420"/>
        <label>2</label>
    </ligand>
</feature>
<dbReference type="InterPro" id="IPR011761">
    <property type="entry name" value="ATP-grasp"/>
</dbReference>
<evidence type="ECO:0000259" key="14">
    <source>
        <dbReference type="PROSITE" id="PS50975"/>
    </source>
</evidence>
<dbReference type="Pfam" id="PF07478">
    <property type="entry name" value="Dala_Dala_lig_C"/>
    <property type="match status" value="1"/>
</dbReference>
<evidence type="ECO:0000256" key="2">
    <source>
        <dbReference type="ARBA" id="ARBA00010871"/>
    </source>
</evidence>
<name>A0A2H0W5T2_9BACT</name>
<sequence>MTNNKLKIGVLLGGTSNEREVSLSSGLQVVNNLDKEKYDINIYDPKINLRELINDCLNKKIDFCFIALHGKAGEDGSIQGLLDSLNMPYNGSEVTASALCMDKVLSKKILKSHNILTPNDLIIKKSNWLKNKDKIIETISKQTTLPIVIKPSISGSSVGVSIVKNYNKLIDAINESFLHDETTIIEEYINGQEITASILGNEAMPLIEILPGNDFFDYESKYTTGKCQEIVPARINKELETNIKNQALMIANILGCRGLSRVDFIIKDQQIFFLEINTLPGLTENSLCPKSAKSHGLSFTDLLNRIIELSIKND</sequence>
<dbReference type="GO" id="GO:0046872">
    <property type="term" value="F:metal ion binding"/>
    <property type="evidence" value="ECO:0007669"/>
    <property type="project" value="UniProtKB-KW"/>
</dbReference>
<accession>A0A2H0W5T2</accession>
<dbReference type="InterPro" id="IPR011095">
    <property type="entry name" value="Dala_Dala_lig_C"/>
</dbReference>
<dbReference type="Proteomes" id="UP000229056">
    <property type="component" value="Unassembled WGS sequence"/>
</dbReference>
<comment type="function">
    <text evidence="10">Cell wall formation.</text>
</comment>
<dbReference type="NCBIfam" id="TIGR01205">
    <property type="entry name" value="D_ala_D_alaTIGR"/>
    <property type="match status" value="1"/>
</dbReference>
<dbReference type="GO" id="GO:0008360">
    <property type="term" value="P:regulation of cell shape"/>
    <property type="evidence" value="ECO:0007669"/>
    <property type="project" value="UniProtKB-KW"/>
</dbReference>
<feature type="active site" evidence="11">
    <location>
        <position position="18"/>
    </location>
</feature>
<dbReference type="GO" id="GO:0071555">
    <property type="term" value="P:cell wall organization"/>
    <property type="evidence" value="ECO:0007669"/>
    <property type="project" value="UniProtKB-KW"/>
</dbReference>
<dbReference type="PROSITE" id="PS00844">
    <property type="entry name" value="DALA_DALA_LIGASE_2"/>
    <property type="match status" value="1"/>
</dbReference>
<keyword evidence="3 10" id="KW-0963">Cytoplasm</keyword>
<dbReference type="GO" id="GO:0009252">
    <property type="term" value="P:peptidoglycan biosynthetic process"/>
    <property type="evidence" value="ECO:0007669"/>
    <property type="project" value="UniProtKB-UniRule"/>
</dbReference>
<keyword evidence="4 10" id="KW-0436">Ligase</keyword>
<comment type="pathway">
    <text evidence="10">Cell wall biogenesis; peptidoglycan biosynthesis.</text>
</comment>
<dbReference type="PROSITE" id="PS00843">
    <property type="entry name" value="DALA_DALA_LIGASE_1"/>
    <property type="match status" value="1"/>
</dbReference>
<feature type="binding site" evidence="12">
    <location>
        <position position="275"/>
    </location>
    <ligand>
        <name>Mg(2+)</name>
        <dbReference type="ChEBI" id="CHEBI:18420"/>
        <label>1</label>
    </ligand>
</feature>
<feature type="binding site" evidence="12">
    <location>
        <position position="275"/>
    </location>
    <ligand>
        <name>Mg(2+)</name>
        <dbReference type="ChEBI" id="CHEBI:18420"/>
        <label>2</label>
    </ligand>
</feature>
<gene>
    <name evidence="10" type="primary">ddl</name>
    <name evidence="15" type="ORF">COT80_04355</name>
</gene>
<dbReference type="SUPFAM" id="SSF52440">
    <property type="entry name" value="PreATP-grasp domain"/>
    <property type="match status" value="1"/>
</dbReference>
<comment type="subcellular location">
    <subcellularLocation>
        <location evidence="1 10">Cytoplasm</location>
    </subcellularLocation>
</comment>
<dbReference type="GO" id="GO:0008716">
    <property type="term" value="F:D-alanine-D-alanine ligase activity"/>
    <property type="evidence" value="ECO:0007669"/>
    <property type="project" value="UniProtKB-UniRule"/>
</dbReference>
<dbReference type="PROSITE" id="PS50975">
    <property type="entry name" value="ATP_GRASP"/>
    <property type="match status" value="1"/>
</dbReference>
<evidence type="ECO:0000256" key="13">
    <source>
        <dbReference type="PROSITE-ProRule" id="PRU00409"/>
    </source>
</evidence>
<reference evidence="16" key="1">
    <citation type="submission" date="2017-09" db="EMBL/GenBank/DDBJ databases">
        <title>Depth-based differentiation of microbial function through sediment-hosted aquifers and enrichment of novel symbionts in the deep terrestrial subsurface.</title>
        <authorList>
            <person name="Probst A.J."/>
            <person name="Ladd B."/>
            <person name="Jarett J.K."/>
            <person name="Geller-Mcgrath D.E."/>
            <person name="Sieber C.M.K."/>
            <person name="Emerson J.B."/>
            <person name="Anantharaman K."/>
            <person name="Thomas B.C."/>
            <person name="Malmstrom R."/>
            <person name="Stieglmeier M."/>
            <person name="Klingl A."/>
            <person name="Woyke T."/>
            <person name="Ryan C.M."/>
            <person name="Banfield J.F."/>
        </authorList>
    </citation>
    <scope>NUCLEOTIDE SEQUENCE [LARGE SCALE GENOMIC DNA]</scope>
</reference>
<evidence type="ECO:0000313" key="16">
    <source>
        <dbReference type="Proteomes" id="UP000229056"/>
    </source>
</evidence>
<evidence type="ECO:0000256" key="9">
    <source>
        <dbReference type="ARBA" id="ARBA00023316"/>
    </source>
</evidence>
<dbReference type="NCBIfam" id="NF002378">
    <property type="entry name" value="PRK01372.1"/>
    <property type="match status" value="1"/>
</dbReference>
<dbReference type="InterPro" id="IPR013815">
    <property type="entry name" value="ATP_grasp_subdomain_1"/>
</dbReference>
<comment type="similarity">
    <text evidence="2 10">Belongs to the D-alanine--D-alanine ligase family.</text>
</comment>
<keyword evidence="6 13" id="KW-0067">ATP-binding</keyword>
<dbReference type="SUPFAM" id="SSF56059">
    <property type="entry name" value="Glutathione synthetase ATP-binding domain-like"/>
    <property type="match status" value="1"/>
</dbReference>
<keyword evidence="9 10" id="KW-0961">Cell wall biogenesis/degradation</keyword>
<dbReference type="InterPro" id="IPR016185">
    <property type="entry name" value="PreATP-grasp_dom_sf"/>
</dbReference>
<keyword evidence="5 13" id="KW-0547">Nucleotide-binding</keyword>
<evidence type="ECO:0000256" key="10">
    <source>
        <dbReference type="HAMAP-Rule" id="MF_00047"/>
    </source>
</evidence>
<dbReference type="PANTHER" id="PTHR23132:SF23">
    <property type="entry name" value="D-ALANINE--D-ALANINE LIGASE B"/>
    <property type="match status" value="1"/>
</dbReference>
<dbReference type="PIRSF" id="PIRSF039102">
    <property type="entry name" value="Ddl/VanB"/>
    <property type="match status" value="1"/>
</dbReference>
<dbReference type="InterPro" id="IPR005905">
    <property type="entry name" value="D_ala_D_ala"/>
</dbReference>
<evidence type="ECO:0000256" key="7">
    <source>
        <dbReference type="ARBA" id="ARBA00022960"/>
    </source>
</evidence>
<evidence type="ECO:0000256" key="3">
    <source>
        <dbReference type="ARBA" id="ARBA00022490"/>
    </source>
</evidence>
<feature type="binding site" evidence="12">
    <location>
        <position position="263"/>
    </location>
    <ligand>
        <name>Mg(2+)</name>
        <dbReference type="ChEBI" id="CHEBI:18420"/>
        <label>1</label>
    </ligand>
</feature>
<proteinExistence type="inferred from homology"/>
<keyword evidence="7 10" id="KW-0133">Cell shape</keyword>
<organism evidence="15 16">
    <name type="scientific">Candidatus Buchananbacteria bacterium CG10_big_fil_rev_8_21_14_0_10_33_19</name>
    <dbReference type="NCBI Taxonomy" id="1974525"/>
    <lineage>
        <taxon>Bacteria</taxon>
        <taxon>Candidatus Buchananiibacteriota</taxon>
    </lineage>
</organism>
<dbReference type="UniPathway" id="UPA00219"/>
<comment type="cofactor">
    <cofactor evidence="12">
        <name>Mg(2+)</name>
        <dbReference type="ChEBI" id="CHEBI:18420"/>
    </cofactor>
    <cofactor evidence="12">
        <name>Mn(2+)</name>
        <dbReference type="ChEBI" id="CHEBI:29035"/>
    </cofactor>
    <text evidence="12">Binds 2 magnesium or manganese ions per subunit.</text>
</comment>
<dbReference type="GO" id="GO:0005524">
    <property type="term" value="F:ATP binding"/>
    <property type="evidence" value="ECO:0007669"/>
    <property type="project" value="UniProtKB-UniRule"/>
</dbReference>
<evidence type="ECO:0000256" key="12">
    <source>
        <dbReference type="PIRSR" id="PIRSR039102-3"/>
    </source>
</evidence>
<evidence type="ECO:0000256" key="1">
    <source>
        <dbReference type="ARBA" id="ARBA00004496"/>
    </source>
</evidence>
<dbReference type="Gene3D" id="3.30.1490.20">
    <property type="entry name" value="ATP-grasp fold, A domain"/>
    <property type="match status" value="1"/>
</dbReference>
<dbReference type="GO" id="GO:0005737">
    <property type="term" value="C:cytoplasm"/>
    <property type="evidence" value="ECO:0007669"/>
    <property type="project" value="UniProtKB-SubCell"/>
</dbReference>
<keyword evidence="8 10" id="KW-0573">Peptidoglycan synthesis</keyword>
<dbReference type="HAMAP" id="MF_00047">
    <property type="entry name" value="Dala_Dala_lig"/>
    <property type="match status" value="1"/>
</dbReference>
<evidence type="ECO:0000256" key="6">
    <source>
        <dbReference type="ARBA" id="ARBA00022840"/>
    </source>
</evidence>
<feature type="active site" evidence="11">
    <location>
        <position position="286"/>
    </location>
</feature>
<feature type="domain" description="ATP-grasp" evidence="14">
    <location>
        <begin position="107"/>
        <end position="308"/>
    </location>
</feature>
<dbReference type="EMBL" id="PEZY01000012">
    <property type="protein sequence ID" value="PIS05971.1"/>
    <property type="molecule type" value="Genomic_DNA"/>
</dbReference>
<dbReference type="AlphaFoldDB" id="A0A2H0W5T2"/>
<feature type="active site" evidence="11">
    <location>
        <position position="156"/>
    </location>
</feature>
<dbReference type="PANTHER" id="PTHR23132">
    <property type="entry name" value="D-ALANINE--D-ALANINE LIGASE"/>
    <property type="match status" value="1"/>
</dbReference>
<dbReference type="InterPro" id="IPR011127">
    <property type="entry name" value="Dala_Dala_lig_N"/>
</dbReference>
<dbReference type="Gene3D" id="3.40.50.20">
    <property type="match status" value="1"/>
</dbReference>
<evidence type="ECO:0000256" key="11">
    <source>
        <dbReference type="PIRSR" id="PIRSR039102-1"/>
    </source>
</evidence>
<evidence type="ECO:0000256" key="5">
    <source>
        <dbReference type="ARBA" id="ARBA00022741"/>
    </source>
</evidence>
<evidence type="ECO:0000313" key="15">
    <source>
        <dbReference type="EMBL" id="PIS05971.1"/>
    </source>
</evidence>
<keyword evidence="12" id="KW-0464">Manganese</keyword>